<evidence type="ECO:0000256" key="2">
    <source>
        <dbReference type="ARBA" id="ARBA00010741"/>
    </source>
</evidence>
<keyword evidence="9" id="KW-0175">Coiled coil</keyword>
<keyword evidence="4" id="KW-0805">Transcription regulation</keyword>
<evidence type="ECO:0000256" key="6">
    <source>
        <dbReference type="ARBA" id="ARBA00023163"/>
    </source>
</evidence>
<evidence type="ECO:0000256" key="7">
    <source>
        <dbReference type="ARBA" id="ARBA00023274"/>
    </source>
</evidence>
<keyword evidence="12" id="KW-1185">Reference proteome</keyword>
<evidence type="ECO:0000256" key="3">
    <source>
        <dbReference type="ARBA" id="ARBA00022980"/>
    </source>
</evidence>
<evidence type="ECO:0000313" key="12">
    <source>
        <dbReference type="Proteomes" id="UP001174934"/>
    </source>
</evidence>
<dbReference type="GO" id="GO:1990904">
    <property type="term" value="C:ribonucleoprotein complex"/>
    <property type="evidence" value="ECO:0007669"/>
    <property type="project" value="UniProtKB-KW"/>
</dbReference>
<evidence type="ECO:0000256" key="8">
    <source>
        <dbReference type="ARBA" id="ARBA00035185"/>
    </source>
</evidence>
<evidence type="ECO:0000313" key="11">
    <source>
        <dbReference type="EMBL" id="KAK0629739.1"/>
    </source>
</evidence>
<organism evidence="11 12">
    <name type="scientific">Bombardia bombarda</name>
    <dbReference type="NCBI Taxonomy" id="252184"/>
    <lineage>
        <taxon>Eukaryota</taxon>
        <taxon>Fungi</taxon>
        <taxon>Dikarya</taxon>
        <taxon>Ascomycota</taxon>
        <taxon>Pezizomycotina</taxon>
        <taxon>Sordariomycetes</taxon>
        <taxon>Sordariomycetidae</taxon>
        <taxon>Sordariales</taxon>
        <taxon>Lasiosphaeriaceae</taxon>
        <taxon>Bombardia</taxon>
    </lineage>
</organism>
<dbReference type="Pfam" id="PF12829">
    <property type="entry name" value="Mhr1"/>
    <property type="match status" value="1"/>
</dbReference>
<dbReference type="EMBL" id="JAULSR010000002">
    <property type="protein sequence ID" value="KAK0629739.1"/>
    <property type="molecule type" value="Genomic_DNA"/>
</dbReference>
<keyword evidence="7" id="KW-0687">Ribonucleoprotein</keyword>
<comment type="similarity">
    <text evidence="2">Belongs to the mitochondrion-specific ribosomal protein mL67 family.</text>
</comment>
<comment type="caution">
    <text evidence="11">The sequence shown here is derived from an EMBL/GenBank/DDBJ whole genome shotgun (WGS) entry which is preliminary data.</text>
</comment>
<accession>A0AA39X9E0</accession>
<dbReference type="GO" id="GO:0005840">
    <property type="term" value="C:ribosome"/>
    <property type="evidence" value="ECO:0007669"/>
    <property type="project" value="UniProtKB-KW"/>
</dbReference>
<protein>
    <recommendedName>
        <fullName evidence="8">Large ribosomal subunit protein mL67</fullName>
    </recommendedName>
</protein>
<dbReference type="PANTHER" id="PTHR28184">
    <property type="entry name" value="MITOCHONDRIAL HOMOLOGOUS RECOMBINATION PROTEIN 1"/>
    <property type="match status" value="1"/>
</dbReference>
<gene>
    <name evidence="11" type="ORF">B0T17DRAFT_653320</name>
</gene>
<dbReference type="PANTHER" id="PTHR28184:SF1">
    <property type="entry name" value="LARGE RIBOSOMAL SUBUNIT PROTEIN ML67"/>
    <property type="match status" value="1"/>
</dbReference>
<feature type="region of interest" description="Disordered" evidence="10">
    <location>
        <begin position="34"/>
        <end position="68"/>
    </location>
</feature>
<keyword evidence="6" id="KW-0804">Transcription</keyword>
<evidence type="ECO:0000256" key="1">
    <source>
        <dbReference type="ARBA" id="ARBA00004173"/>
    </source>
</evidence>
<name>A0AA39X9E0_9PEZI</name>
<evidence type="ECO:0000256" key="10">
    <source>
        <dbReference type="SAM" id="MobiDB-lite"/>
    </source>
</evidence>
<dbReference type="GO" id="GO:0003697">
    <property type="term" value="F:single-stranded DNA binding"/>
    <property type="evidence" value="ECO:0007669"/>
    <property type="project" value="InterPro"/>
</dbReference>
<dbReference type="GO" id="GO:0005739">
    <property type="term" value="C:mitochondrion"/>
    <property type="evidence" value="ECO:0007669"/>
    <property type="project" value="UniProtKB-SubCell"/>
</dbReference>
<dbReference type="GO" id="GO:0000150">
    <property type="term" value="F:DNA strand exchange activity"/>
    <property type="evidence" value="ECO:0007669"/>
    <property type="project" value="InterPro"/>
</dbReference>
<keyword evidence="5" id="KW-0496">Mitochondrion</keyword>
<sequence>MNPLYTTAKVATATSQICRLALGVSRISIRQATHKTTASGVGPRTRPPRLLKKTIPNPPRPNLPGSHPAGHGQEIWIWNNIENGMVLLSHTPQIRSHKAIGQLAYTGKKLIPAKVRKDYWRQMACVRFSPGLGDVGRGVFTKLREFRKRHELEWGPEHSDETTRLLRMSKRERGEAINDQKANTIADIAAVLAGAGKGSKMFIEGPKSKAAPAAAAAAKGKSETKLHRAMIFWADQRDRLNARAWSYNVTHVAGLPQDLSEAELAAAKALVAAEEKAEAEAEAETAAAAARAAAEAARAIAEKPVAEAK</sequence>
<evidence type="ECO:0000256" key="5">
    <source>
        <dbReference type="ARBA" id="ARBA00023128"/>
    </source>
</evidence>
<feature type="coiled-coil region" evidence="9">
    <location>
        <begin position="264"/>
        <end position="296"/>
    </location>
</feature>
<evidence type="ECO:0000256" key="9">
    <source>
        <dbReference type="SAM" id="Coils"/>
    </source>
</evidence>
<evidence type="ECO:0000256" key="4">
    <source>
        <dbReference type="ARBA" id="ARBA00023015"/>
    </source>
</evidence>
<comment type="subcellular location">
    <subcellularLocation>
        <location evidence="1">Mitochondrion</location>
    </subcellularLocation>
</comment>
<dbReference type="GO" id="GO:0003735">
    <property type="term" value="F:structural constituent of ribosome"/>
    <property type="evidence" value="ECO:0007669"/>
    <property type="project" value="TreeGrafter"/>
</dbReference>
<dbReference type="InterPro" id="IPR024629">
    <property type="entry name" value="Ribosomal_mL67"/>
</dbReference>
<reference evidence="11" key="1">
    <citation type="submission" date="2023-06" db="EMBL/GenBank/DDBJ databases">
        <title>Genome-scale phylogeny and comparative genomics of the fungal order Sordariales.</title>
        <authorList>
            <consortium name="Lawrence Berkeley National Laboratory"/>
            <person name="Hensen N."/>
            <person name="Bonometti L."/>
            <person name="Westerberg I."/>
            <person name="Brannstrom I.O."/>
            <person name="Guillou S."/>
            <person name="Cros-Aarteil S."/>
            <person name="Calhoun S."/>
            <person name="Haridas S."/>
            <person name="Kuo A."/>
            <person name="Mondo S."/>
            <person name="Pangilinan J."/>
            <person name="Riley R."/>
            <person name="LaButti K."/>
            <person name="Andreopoulos B."/>
            <person name="Lipzen A."/>
            <person name="Chen C."/>
            <person name="Yanf M."/>
            <person name="Daum C."/>
            <person name="Ng V."/>
            <person name="Clum A."/>
            <person name="Steindorff A."/>
            <person name="Ohm R."/>
            <person name="Martin F."/>
            <person name="Silar P."/>
            <person name="Natvig D."/>
            <person name="Lalanne C."/>
            <person name="Gautier V."/>
            <person name="Ament-velasquez S.L."/>
            <person name="Kruys A."/>
            <person name="Hutchinson M.I."/>
            <person name="Powell A.J."/>
            <person name="Barry K."/>
            <person name="Miller A.N."/>
            <person name="Grigoriev I.V."/>
            <person name="Debuchy R."/>
            <person name="Gladieux P."/>
            <person name="Thoren M.H."/>
            <person name="Johannesson H."/>
        </authorList>
    </citation>
    <scope>NUCLEOTIDE SEQUENCE</scope>
    <source>
        <strain evidence="11">SMH3391-2</strain>
    </source>
</reference>
<dbReference type="Proteomes" id="UP001174934">
    <property type="component" value="Unassembled WGS sequence"/>
</dbReference>
<keyword evidence="3" id="KW-0689">Ribosomal protein</keyword>
<dbReference type="AlphaFoldDB" id="A0AA39X9E0"/>
<proteinExistence type="inferred from homology"/>